<dbReference type="GO" id="GO:0005886">
    <property type="term" value="C:plasma membrane"/>
    <property type="evidence" value="ECO:0007669"/>
    <property type="project" value="UniProtKB-SubCell"/>
</dbReference>
<accession>A0A6C7E583</accession>
<keyword evidence="6 7" id="KW-0472">Membrane</keyword>
<evidence type="ECO:0000313" key="10">
    <source>
        <dbReference type="Proteomes" id="UP000011863"/>
    </source>
</evidence>
<organism evidence="9 10">
    <name type="scientific">Ilumatobacter coccineus (strain NBRC 103263 / KCTC 29153 / YM16-304)</name>
    <dbReference type="NCBI Taxonomy" id="1313172"/>
    <lineage>
        <taxon>Bacteria</taxon>
        <taxon>Bacillati</taxon>
        <taxon>Actinomycetota</taxon>
        <taxon>Acidimicrobiia</taxon>
        <taxon>Acidimicrobiales</taxon>
        <taxon>Ilumatobacteraceae</taxon>
        <taxon>Ilumatobacter</taxon>
    </lineage>
</organism>
<feature type="transmembrane region" description="Helical" evidence="7">
    <location>
        <begin position="254"/>
        <end position="275"/>
    </location>
</feature>
<feature type="domain" description="ABC transmembrane type-1" evidence="8">
    <location>
        <begin position="86"/>
        <end position="280"/>
    </location>
</feature>
<dbReference type="InterPro" id="IPR000515">
    <property type="entry name" value="MetI-like"/>
</dbReference>
<keyword evidence="2 7" id="KW-0813">Transport</keyword>
<dbReference type="KEGG" id="aym:YM304_14060"/>
<dbReference type="PANTHER" id="PTHR30151:SF41">
    <property type="entry name" value="ABC TRANSPORTER PERMEASE PROTEIN"/>
    <property type="match status" value="1"/>
</dbReference>
<evidence type="ECO:0000256" key="1">
    <source>
        <dbReference type="ARBA" id="ARBA00004651"/>
    </source>
</evidence>
<evidence type="ECO:0000256" key="7">
    <source>
        <dbReference type="RuleBase" id="RU363032"/>
    </source>
</evidence>
<keyword evidence="3" id="KW-1003">Cell membrane</keyword>
<dbReference type="Gene3D" id="1.10.3720.10">
    <property type="entry name" value="MetI-like"/>
    <property type="match status" value="1"/>
</dbReference>
<comment type="subcellular location">
    <subcellularLocation>
        <location evidence="1 7">Cell membrane</location>
        <topology evidence="1 7">Multi-pass membrane protein</topology>
    </subcellularLocation>
</comment>
<evidence type="ECO:0000256" key="5">
    <source>
        <dbReference type="ARBA" id="ARBA00022989"/>
    </source>
</evidence>
<protein>
    <submittedName>
        <fullName evidence="9">Putative ABC transporter permease protein</fullName>
    </submittedName>
</protein>
<evidence type="ECO:0000256" key="6">
    <source>
        <dbReference type="ARBA" id="ARBA00023136"/>
    </source>
</evidence>
<feature type="transmembrane region" description="Helical" evidence="7">
    <location>
        <begin position="85"/>
        <end position="109"/>
    </location>
</feature>
<sequence>MSRHDGLAQALRRALLFVVALGLAVAAWEFYKWIGPAQGGDVFGWRIIPKTNDRVMPHTWEMVSELFDPAIGSRDQKVWQVLLGYAWYTFQMSIAGLAVGAAIGIGLAVLMARFRVVERGLLPYVVISQTIPLIALAPQVTAIRGSLDWPQWTSAVALAAFLSFFPVTVATLRGLQAAPAASLELMDSYAAGWWTTLRKLRFPVAVPYMVPGMKLAATAAVIGVIVTEITLGGLRGVGFATIDYSQKVTAQPASVYAAVFAAAALGLVMFGLVVASESLVMRKRPKEAI</sequence>
<dbReference type="PANTHER" id="PTHR30151">
    <property type="entry name" value="ALKANE SULFONATE ABC TRANSPORTER-RELATED, MEMBRANE SUBUNIT"/>
    <property type="match status" value="1"/>
</dbReference>
<comment type="similarity">
    <text evidence="7">Belongs to the binding-protein-dependent transport system permease family.</text>
</comment>
<proteinExistence type="inferred from homology"/>
<evidence type="ECO:0000313" key="9">
    <source>
        <dbReference type="EMBL" id="BAN01720.1"/>
    </source>
</evidence>
<keyword evidence="10" id="KW-1185">Reference proteome</keyword>
<evidence type="ECO:0000256" key="4">
    <source>
        <dbReference type="ARBA" id="ARBA00022692"/>
    </source>
</evidence>
<feature type="transmembrane region" description="Helical" evidence="7">
    <location>
        <begin position="215"/>
        <end position="234"/>
    </location>
</feature>
<name>A0A6C7E583_ILUCY</name>
<feature type="transmembrane region" description="Helical" evidence="7">
    <location>
        <begin position="121"/>
        <end position="140"/>
    </location>
</feature>
<dbReference type="GO" id="GO:0055085">
    <property type="term" value="P:transmembrane transport"/>
    <property type="evidence" value="ECO:0007669"/>
    <property type="project" value="InterPro"/>
</dbReference>
<evidence type="ECO:0000256" key="2">
    <source>
        <dbReference type="ARBA" id="ARBA00022448"/>
    </source>
</evidence>
<evidence type="ECO:0000259" key="8">
    <source>
        <dbReference type="PROSITE" id="PS50928"/>
    </source>
</evidence>
<keyword evidence="4 7" id="KW-0812">Transmembrane</keyword>
<reference evidence="9 10" key="1">
    <citation type="journal article" date="2013" name="Int. J. Syst. Evol. Microbiol.">
        <title>Ilumatobacter nonamiense sp. nov. and Ilumatobacter coccineum sp. nov., isolated from seashore sand.</title>
        <authorList>
            <person name="Matsumoto A."/>
            <person name="Kasai H."/>
            <person name="Matsuo Y."/>
            <person name="Shizuri Y."/>
            <person name="Ichikawa N."/>
            <person name="Fujita N."/>
            <person name="Omura S."/>
            <person name="Takahashi Y."/>
        </authorList>
    </citation>
    <scope>NUCLEOTIDE SEQUENCE [LARGE SCALE GENOMIC DNA]</scope>
    <source>
        <strain evidence="10">NBRC 103263 / KCTC 29153 / YM16-304</strain>
    </source>
</reference>
<dbReference type="AlphaFoldDB" id="A0A6C7E583"/>
<dbReference type="Pfam" id="PF00528">
    <property type="entry name" value="BPD_transp_1"/>
    <property type="match status" value="1"/>
</dbReference>
<dbReference type="EMBL" id="AP012057">
    <property type="protein sequence ID" value="BAN01720.1"/>
    <property type="molecule type" value="Genomic_DNA"/>
</dbReference>
<dbReference type="PROSITE" id="PS50928">
    <property type="entry name" value="ABC_TM1"/>
    <property type="match status" value="1"/>
</dbReference>
<evidence type="ECO:0000256" key="3">
    <source>
        <dbReference type="ARBA" id="ARBA00022475"/>
    </source>
</evidence>
<dbReference type="InterPro" id="IPR035906">
    <property type="entry name" value="MetI-like_sf"/>
</dbReference>
<keyword evidence="5 7" id="KW-1133">Transmembrane helix</keyword>
<dbReference type="SUPFAM" id="SSF161098">
    <property type="entry name" value="MetI-like"/>
    <property type="match status" value="1"/>
</dbReference>
<dbReference type="CDD" id="cd06261">
    <property type="entry name" value="TM_PBP2"/>
    <property type="match status" value="1"/>
</dbReference>
<feature type="transmembrane region" description="Helical" evidence="7">
    <location>
        <begin position="152"/>
        <end position="172"/>
    </location>
</feature>
<dbReference type="RefSeq" id="WP_015440967.1">
    <property type="nucleotide sequence ID" value="NC_020520.1"/>
</dbReference>
<gene>
    <name evidence="9" type="ORF">YM304_14060</name>
</gene>
<dbReference type="Proteomes" id="UP000011863">
    <property type="component" value="Chromosome"/>
</dbReference>